<comment type="caution">
    <text evidence="7">The sequence shown here is derived from an EMBL/GenBank/DDBJ whole genome shotgun (WGS) entry which is preliminary data.</text>
</comment>
<sequence>MAASLSKHLRLRLRGGGGERRLLPSRASTSHASSPGPPPPPPPPPGVAAPPPPGAGKEASAWSKLFLFAPGAITFGLGTWQLFRRQEKIAMLDYRTRRLEMEPVAWNEATSSAALRDPDALEFRKIVCEGDFDEEKSVFVGPRSRSISGVTENGYYVITPLIPRLTEPSSLQSPILVNRGWVPRGWRDKNVKDNQILDEASESKAVKQPDGKSSWWKFWSNEPKLSPEIEKPREPPVRVTGVIRGSEKPSIFVPANEPNSGQWFYVDVPMIARACGLPENTVYIEDINENVSPTNPYPVPKDVNTLIRHSVMPEDHLKYTFTWYTLSAAVTYMASKRIKAKKVRLRQ</sequence>
<keyword evidence="2" id="KW-0812">Transmembrane</keyword>
<dbReference type="Pfam" id="PF02104">
    <property type="entry name" value="SURF1"/>
    <property type="match status" value="1"/>
</dbReference>
<dbReference type="Proteomes" id="UP000823388">
    <property type="component" value="Chromosome 9K"/>
</dbReference>
<keyword evidence="5" id="KW-0496">Mitochondrion</keyword>
<keyword evidence="3" id="KW-1133">Transmembrane helix</keyword>
<keyword evidence="4" id="KW-0472">Membrane</keyword>
<keyword evidence="8" id="KW-1185">Reference proteome</keyword>
<evidence type="ECO:0000256" key="6">
    <source>
        <dbReference type="SAM" id="MobiDB-lite"/>
    </source>
</evidence>
<evidence type="ECO:0000256" key="2">
    <source>
        <dbReference type="ARBA" id="ARBA00022692"/>
    </source>
</evidence>
<dbReference type="InterPro" id="IPR002994">
    <property type="entry name" value="Surf1/Shy1"/>
</dbReference>
<protein>
    <recommendedName>
        <fullName evidence="5">SURF1-like protein</fullName>
    </recommendedName>
</protein>
<evidence type="ECO:0000313" key="8">
    <source>
        <dbReference type="Proteomes" id="UP000823388"/>
    </source>
</evidence>
<evidence type="ECO:0000256" key="5">
    <source>
        <dbReference type="RuleBase" id="RU363076"/>
    </source>
</evidence>
<dbReference type="GO" id="GO:0005743">
    <property type="term" value="C:mitochondrial inner membrane"/>
    <property type="evidence" value="ECO:0007669"/>
    <property type="project" value="UniProtKB-SubCell"/>
</dbReference>
<dbReference type="PANTHER" id="PTHR23427">
    <property type="entry name" value="SURFEIT LOCUS PROTEIN"/>
    <property type="match status" value="1"/>
</dbReference>
<dbReference type="AlphaFoldDB" id="A0A8T0NX40"/>
<organism evidence="7 8">
    <name type="scientific">Panicum virgatum</name>
    <name type="common">Blackwell switchgrass</name>
    <dbReference type="NCBI Taxonomy" id="38727"/>
    <lineage>
        <taxon>Eukaryota</taxon>
        <taxon>Viridiplantae</taxon>
        <taxon>Streptophyta</taxon>
        <taxon>Embryophyta</taxon>
        <taxon>Tracheophyta</taxon>
        <taxon>Spermatophyta</taxon>
        <taxon>Magnoliopsida</taxon>
        <taxon>Liliopsida</taxon>
        <taxon>Poales</taxon>
        <taxon>Poaceae</taxon>
        <taxon>PACMAD clade</taxon>
        <taxon>Panicoideae</taxon>
        <taxon>Panicodae</taxon>
        <taxon>Paniceae</taxon>
        <taxon>Panicinae</taxon>
        <taxon>Panicum</taxon>
        <taxon>Panicum sect. Hiantes</taxon>
    </lineage>
</organism>
<evidence type="ECO:0000256" key="1">
    <source>
        <dbReference type="ARBA" id="ARBA00004370"/>
    </source>
</evidence>
<evidence type="ECO:0000256" key="3">
    <source>
        <dbReference type="ARBA" id="ARBA00022989"/>
    </source>
</evidence>
<feature type="compositionally biased region" description="Pro residues" evidence="6">
    <location>
        <begin position="35"/>
        <end position="54"/>
    </location>
</feature>
<comment type="subcellular location">
    <subcellularLocation>
        <location evidence="1">Membrane</location>
    </subcellularLocation>
    <subcellularLocation>
        <location evidence="5">Mitochondrion inner membrane</location>
        <topology evidence="5">Multi-pass membrane protein</topology>
    </subcellularLocation>
</comment>
<accession>A0A8T0NX40</accession>
<comment type="similarity">
    <text evidence="5">Belongs to the SURF1 family.</text>
</comment>
<proteinExistence type="inferred from homology"/>
<keyword evidence="5" id="KW-0999">Mitochondrion inner membrane</keyword>
<comment type="function">
    <text evidence="5">Probably involved in the biogenesis of the COX complex.</text>
</comment>
<dbReference type="PANTHER" id="PTHR23427:SF2">
    <property type="entry name" value="SURFEIT LOCUS PROTEIN 1"/>
    <property type="match status" value="1"/>
</dbReference>
<reference evidence="7" key="1">
    <citation type="submission" date="2020-05" db="EMBL/GenBank/DDBJ databases">
        <title>WGS assembly of Panicum virgatum.</title>
        <authorList>
            <person name="Lovell J.T."/>
            <person name="Jenkins J."/>
            <person name="Shu S."/>
            <person name="Juenger T.E."/>
            <person name="Schmutz J."/>
        </authorList>
    </citation>
    <scope>NUCLEOTIDE SEQUENCE</scope>
    <source>
        <strain evidence="7">AP13</strain>
    </source>
</reference>
<dbReference type="OrthoDB" id="10040024at2759"/>
<feature type="region of interest" description="Disordered" evidence="6">
    <location>
        <begin position="1"/>
        <end position="56"/>
    </location>
</feature>
<gene>
    <name evidence="7" type="ORF">PVAP13_9KG636300</name>
</gene>
<evidence type="ECO:0000313" key="7">
    <source>
        <dbReference type="EMBL" id="KAG2554020.1"/>
    </source>
</evidence>
<name>A0A8T0NX40_PANVG</name>
<dbReference type="CDD" id="cd06662">
    <property type="entry name" value="SURF1"/>
    <property type="match status" value="1"/>
</dbReference>
<dbReference type="EMBL" id="CM029053">
    <property type="protein sequence ID" value="KAG2554020.1"/>
    <property type="molecule type" value="Genomic_DNA"/>
</dbReference>
<evidence type="ECO:0000256" key="4">
    <source>
        <dbReference type="ARBA" id="ARBA00023136"/>
    </source>
</evidence>
<dbReference type="PROSITE" id="PS50895">
    <property type="entry name" value="SURF1"/>
    <property type="match status" value="1"/>
</dbReference>
<dbReference type="InterPro" id="IPR045214">
    <property type="entry name" value="Surf1/Surf4"/>
</dbReference>